<dbReference type="GO" id="GO:0051028">
    <property type="term" value="P:mRNA transport"/>
    <property type="evidence" value="ECO:0007669"/>
    <property type="project" value="UniProtKB-KW"/>
</dbReference>
<evidence type="ECO:0000256" key="3">
    <source>
        <dbReference type="ARBA" id="ARBA00022816"/>
    </source>
</evidence>
<keyword evidence="6" id="KW-0906">Nuclear pore complex</keyword>
<keyword evidence="4" id="KW-0653">Protein transport</keyword>
<evidence type="ECO:0000256" key="6">
    <source>
        <dbReference type="ARBA" id="ARBA00023132"/>
    </source>
</evidence>
<organism evidence="10 11">
    <name type="scientific">Zopfia rhizophila CBS 207.26</name>
    <dbReference type="NCBI Taxonomy" id="1314779"/>
    <lineage>
        <taxon>Eukaryota</taxon>
        <taxon>Fungi</taxon>
        <taxon>Dikarya</taxon>
        <taxon>Ascomycota</taxon>
        <taxon>Pezizomycotina</taxon>
        <taxon>Dothideomycetes</taxon>
        <taxon>Dothideomycetes incertae sedis</taxon>
        <taxon>Zopfiaceae</taxon>
        <taxon>Zopfia</taxon>
    </lineage>
</organism>
<comment type="subcellular location">
    <subcellularLocation>
        <location evidence="1">Nucleus</location>
        <location evidence="1">Nuclear pore complex</location>
    </subcellularLocation>
</comment>
<dbReference type="GO" id="GO:0008139">
    <property type="term" value="F:nuclear localization sequence binding"/>
    <property type="evidence" value="ECO:0007669"/>
    <property type="project" value="InterPro"/>
</dbReference>
<feature type="compositionally biased region" description="Low complexity" evidence="9">
    <location>
        <begin position="133"/>
        <end position="154"/>
    </location>
</feature>
<dbReference type="OrthoDB" id="2538017at2759"/>
<evidence type="ECO:0000256" key="7">
    <source>
        <dbReference type="ARBA" id="ARBA00023242"/>
    </source>
</evidence>
<keyword evidence="7" id="KW-0539">Nucleus</keyword>
<keyword evidence="5" id="KW-0811">Translocation</keyword>
<protein>
    <recommendedName>
        <fullName evidence="12">Nucleoporin Nup54 alpha-helical domain-containing protein</fullName>
    </recommendedName>
</protein>
<dbReference type="Gene3D" id="6.10.140.1350">
    <property type="match status" value="1"/>
</dbReference>
<dbReference type="InterPro" id="IPR025574">
    <property type="entry name" value="Nucleoporin_FG_rpt"/>
</dbReference>
<evidence type="ECO:0000256" key="4">
    <source>
        <dbReference type="ARBA" id="ARBA00022927"/>
    </source>
</evidence>
<dbReference type="EMBL" id="ML994660">
    <property type="protein sequence ID" value="KAF2180038.1"/>
    <property type="molecule type" value="Genomic_DNA"/>
</dbReference>
<feature type="compositionally biased region" description="Polar residues" evidence="9">
    <location>
        <begin position="78"/>
        <end position="91"/>
    </location>
</feature>
<feature type="compositionally biased region" description="Polar residues" evidence="9">
    <location>
        <begin position="158"/>
        <end position="219"/>
    </location>
</feature>
<dbReference type="PANTHER" id="PTHR13437:SF2">
    <property type="entry name" value="NUCLEOPORIN P58_P45"/>
    <property type="match status" value="1"/>
</dbReference>
<feature type="compositionally biased region" description="Polar residues" evidence="9">
    <location>
        <begin position="106"/>
        <end position="121"/>
    </location>
</feature>
<keyword evidence="11" id="KW-1185">Reference proteome</keyword>
<dbReference type="PANTHER" id="PTHR13437">
    <property type="entry name" value="NUCLEOPORIN P58/P45 NUCLEOPORIN-LIKE PROTEIN 1"/>
    <property type="match status" value="1"/>
</dbReference>
<sequence length="480" mass="50384">MTGFGRSNSLSINTSGSLFGNNASQGQQSAGLFGSSTNASAQPQTTGGLFGSTSQSQTGGLFGGAPAPVASQPPQSGTSSLFGGQHASQPASGGLFGNLNKPAITGTGSNLFGASTAQSQPQSGGLFGGALGGNNQNQNQNQNQTQNQTTSQSGGLFGQQQKPSLFGSSTQQTTSAPSLFGNTNAAQNQTSTPSLFGSTQQTQPQRQNSLFGGMSSTNKPFGGLTLGGHTVTGGPMLSTTQQPVQMQSLDAIKGTTRFSDLSPDLQSSIQQIDGAIQNHINASIKVRESMPEHGKRVDSISPDVKYIEQFVSTVELGIDNDSSNIAHLKQVVKSDAEEAMLSFRAVENLKLPSQFHYTNLNSTLPTKQSPIPSSDDDDSNKPVDLVSYFSKRTDDLGKTLEQYQKQMREIEQHLRTMEAGTLLKAEELVGSRNGVRDQRRELVDALKAMENAILAAAKKVGETRDLVTKETMGSVGGGLV</sequence>
<dbReference type="GO" id="GO:0017056">
    <property type="term" value="F:structural constituent of nuclear pore"/>
    <property type="evidence" value="ECO:0007669"/>
    <property type="project" value="InterPro"/>
</dbReference>
<keyword evidence="8" id="KW-0175">Coiled coil</keyword>
<keyword evidence="2" id="KW-0813">Transport</keyword>
<gene>
    <name evidence="10" type="ORF">K469DRAFT_673262</name>
</gene>
<evidence type="ECO:0000313" key="10">
    <source>
        <dbReference type="EMBL" id="KAF2180038.1"/>
    </source>
</evidence>
<evidence type="ECO:0000256" key="1">
    <source>
        <dbReference type="ARBA" id="ARBA00004567"/>
    </source>
</evidence>
<dbReference type="InterPro" id="IPR024882">
    <property type="entry name" value="NUP58/p45/49"/>
</dbReference>
<evidence type="ECO:0000256" key="8">
    <source>
        <dbReference type="SAM" id="Coils"/>
    </source>
</evidence>
<dbReference type="Pfam" id="PF13634">
    <property type="entry name" value="Nucleoporin_FG"/>
    <property type="match status" value="2"/>
</dbReference>
<evidence type="ECO:0000256" key="2">
    <source>
        <dbReference type="ARBA" id="ARBA00022448"/>
    </source>
</evidence>
<dbReference type="Proteomes" id="UP000800200">
    <property type="component" value="Unassembled WGS sequence"/>
</dbReference>
<proteinExistence type="predicted"/>
<dbReference type="Pfam" id="PF21121">
    <property type="entry name" value="Nup49_C"/>
    <property type="match status" value="1"/>
</dbReference>
<feature type="compositionally biased region" description="Polar residues" evidence="9">
    <location>
        <begin position="29"/>
        <end position="59"/>
    </location>
</feature>
<accession>A0A6A6DNT0</accession>
<dbReference type="GO" id="GO:0015031">
    <property type="term" value="P:protein transport"/>
    <property type="evidence" value="ECO:0007669"/>
    <property type="project" value="UniProtKB-KW"/>
</dbReference>
<keyword evidence="3" id="KW-0509">mRNA transport</keyword>
<feature type="region of interest" description="Disordered" evidence="9">
    <location>
        <begin position="361"/>
        <end position="383"/>
    </location>
</feature>
<evidence type="ECO:0000256" key="5">
    <source>
        <dbReference type="ARBA" id="ARBA00023010"/>
    </source>
</evidence>
<feature type="compositionally biased region" description="Low complexity" evidence="9">
    <location>
        <begin position="64"/>
        <end position="77"/>
    </location>
</feature>
<evidence type="ECO:0000256" key="9">
    <source>
        <dbReference type="SAM" id="MobiDB-lite"/>
    </source>
</evidence>
<name>A0A6A6DNT0_9PEZI</name>
<evidence type="ECO:0008006" key="12">
    <source>
        <dbReference type="Google" id="ProtNLM"/>
    </source>
</evidence>
<feature type="coiled-coil region" evidence="8">
    <location>
        <begin position="393"/>
        <end position="452"/>
    </location>
</feature>
<feature type="region of interest" description="Disordered" evidence="9">
    <location>
        <begin position="29"/>
        <end position="221"/>
    </location>
</feature>
<reference evidence="10" key="1">
    <citation type="journal article" date="2020" name="Stud. Mycol.">
        <title>101 Dothideomycetes genomes: a test case for predicting lifestyles and emergence of pathogens.</title>
        <authorList>
            <person name="Haridas S."/>
            <person name="Albert R."/>
            <person name="Binder M."/>
            <person name="Bloem J."/>
            <person name="Labutti K."/>
            <person name="Salamov A."/>
            <person name="Andreopoulos B."/>
            <person name="Baker S."/>
            <person name="Barry K."/>
            <person name="Bills G."/>
            <person name="Bluhm B."/>
            <person name="Cannon C."/>
            <person name="Castanera R."/>
            <person name="Culley D."/>
            <person name="Daum C."/>
            <person name="Ezra D."/>
            <person name="Gonzalez J."/>
            <person name="Henrissat B."/>
            <person name="Kuo A."/>
            <person name="Liang C."/>
            <person name="Lipzen A."/>
            <person name="Lutzoni F."/>
            <person name="Magnuson J."/>
            <person name="Mondo S."/>
            <person name="Nolan M."/>
            <person name="Ohm R."/>
            <person name="Pangilinan J."/>
            <person name="Park H.-J."/>
            <person name="Ramirez L."/>
            <person name="Alfaro M."/>
            <person name="Sun H."/>
            <person name="Tritt A."/>
            <person name="Yoshinaga Y."/>
            <person name="Zwiers L.-H."/>
            <person name="Turgeon B."/>
            <person name="Goodwin S."/>
            <person name="Spatafora J."/>
            <person name="Crous P."/>
            <person name="Grigoriev I."/>
        </authorList>
    </citation>
    <scope>NUCLEOTIDE SEQUENCE</scope>
    <source>
        <strain evidence="10">CBS 207.26</strain>
    </source>
</reference>
<dbReference type="AlphaFoldDB" id="A0A6A6DNT0"/>
<dbReference type="GO" id="GO:0005643">
    <property type="term" value="C:nuclear pore"/>
    <property type="evidence" value="ECO:0007669"/>
    <property type="project" value="UniProtKB-SubCell"/>
</dbReference>
<evidence type="ECO:0000313" key="11">
    <source>
        <dbReference type="Proteomes" id="UP000800200"/>
    </source>
</evidence>